<feature type="region of interest" description="Disordered" evidence="1">
    <location>
        <begin position="1"/>
        <end position="21"/>
    </location>
</feature>
<organism evidence="3 4">
    <name type="scientific">Streptomyces amritsarensis</name>
    <dbReference type="NCBI Taxonomy" id="681158"/>
    <lineage>
        <taxon>Bacteria</taxon>
        <taxon>Bacillati</taxon>
        <taxon>Actinomycetota</taxon>
        <taxon>Actinomycetes</taxon>
        <taxon>Kitasatosporales</taxon>
        <taxon>Streptomycetaceae</taxon>
        <taxon>Streptomyces</taxon>
    </lineage>
</organism>
<comment type="caution">
    <text evidence="3">The sequence shown here is derived from an EMBL/GenBank/DDBJ whole genome shotgun (WGS) entry which is preliminary data.</text>
</comment>
<evidence type="ECO:0008006" key="5">
    <source>
        <dbReference type="Google" id="ProtNLM"/>
    </source>
</evidence>
<feature type="transmembrane region" description="Helical" evidence="2">
    <location>
        <begin position="117"/>
        <end position="135"/>
    </location>
</feature>
<keyword evidence="2" id="KW-0472">Membrane</keyword>
<reference evidence="3 4" key="1">
    <citation type="submission" date="2016-01" db="EMBL/GenBank/DDBJ databases">
        <title>Streptomyces amritsarensis strain MTCC 11845 genome sequencing and assembly.</title>
        <authorList>
            <person name="Sharma D."/>
            <person name="Nair G.R."/>
            <person name="Kaur G."/>
            <person name="Manhas R.K."/>
            <person name="Mayilraj S."/>
        </authorList>
    </citation>
    <scope>NUCLEOTIDE SEQUENCE [LARGE SCALE GENOMIC DNA]</scope>
    <source>
        <strain evidence="3 4">MTCC 11845</strain>
    </source>
</reference>
<protein>
    <recommendedName>
        <fullName evidence="5">Integral membrane protein</fullName>
    </recommendedName>
</protein>
<keyword evidence="2" id="KW-0812">Transmembrane</keyword>
<proteinExistence type="predicted"/>
<evidence type="ECO:0000256" key="1">
    <source>
        <dbReference type="SAM" id="MobiDB-lite"/>
    </source>
</evidence>
<sequence length="157" mass="15882">MSVYSARASAGQSPVRERRATAGSARRRAAYAAAGVAVGAVWAFGGDTPAGEHAVRVLLVVLCVSVAGRLVGSRLARTGRAPLDRSLFLGLVAAKVLLVAVALLVDQVAGLWFAEPALVTAAILSVMVAVGGPALHGRLSRAGDQASARPCTGSLVE</sequence>
<evidence type="ECO:0000313" key="3">
    <source>
        <dbReference type="EMBL" id="OLZ62551.1"/>
    </source>
</evidence>
<feature type="transmembrane region" description="Helical" evidence="2">
    <location>
        <begin position="57"/>
        <end position="75"/>
    </location>
</feature>
<keyword evidence="2" id="KW-1133">Transmembrane helix</keyword>
<evidence type="ECO:0000256" key="2">
    <source>
        <dbReference type="SAM" id="Phobius"/>
    </source>
</evidence>
<feature type="transmembrane region" description="Helical" evidence="2">
    <location>
        <begin position="87"/>
        <end position="105"/>
    </location>
</feature>
<accession>A0ABX3FYE0</accession>
<dbReference type="EMBL" id="MQUR01000057">
    <property type="protein sequence ID" value="OLZ62551.1"/>
    <property type="molecule type" value="Genomic_DNA"/>
</dbReference>
<dbReference type="RefSeq" id="WP_076045606.1">
    <property type="nucleotide sequence ID" value="NZ_MQUR01000057.1"/>
</dbReference>
<name>A0ABX3FYE0_9ACTN</name>
<evidence type="ECO:0000313" key="4">
    <source>
        <dbReference type="Proteomes" id="UP000187151"/>
    </source>
</evidence>
<gene>
    <name evidence="3" type="ORF">AVW11_22745</name>
</gene>
<dbReference type="Proteomes" id="UP000187151">
    <property type="component" value="Unassembled WGS sequence"/>
</dbReference>
<keyword evidence="4" id="KW-1185">Reference proteome</keyword>
<feature type="transmembrane region" description="Helical" evidence="2">
    <location>
        <begin position="28"/>
        <end position="45"/>
    </location>
</feature>